<reference evidence="9 10" key="1">
    <citation type="journal article" date="2023" name="Nucleic Acids Res.">
        <title>The hologenome of Daphnia magna reveals possible DNA methylation and microbiome-mediated evolution of the host genome.</title>
        <authorList>
            <person name="Chaturvedi A."/>
            <person name="Li X."/>
            <person name="Dhandapani V."/>
            <person name="Marshall H."/>
            <person name="Kissane S."/>
            <person name="Cuenca-Cambronero M."/>
            <person name="Asole G."/>
            <person name="Calvet F."/>
            <person name="Ruiz-Romero M."/>
            <person name="Marangio P."/>
            <person name="Guigo R."/>
            <person name="Rago D."/>
            <person name="Mirbahai L."/>
            <person name="Eastwood N."/>
            <person name="Colbourne J.K."/>
            <person name="Zhou J."/>
            <person name="Mallon E."/>
            <person name="Orsini L."/>
        </authorList>
    </citation>
    <scope>NUCLEOTIDE SEQUENCE [LARGE SCALE GENOMIC DNA]</scope>
    <source>
        <strain evidence="9">LRV0_1</strain>
    </source>
</reference>
<evidence type="ECO:0000256" key="7">
    <source>
        <dbReference type="ARBA" id="ARBA00023136"/>
    </source>
</evidence>
<dbReference type="PANTHER" id="PTHR11616:SF240">
    <property type="entry name" value="BLOATED TUBULES, ISOFORM B-RELATED"/>
    <property type="match status" value="1"/>
</dbReference>
<evidence type="ECO:0000256" key="6">
    <source>
        <dbReference type="ARBA" id="ARBA00022989"/>
    </source>
</evidence>
<keyword evidence="7 8" id="KW-0472">Membrane</keyword>
<proteinExistence type="inferred from homology"/>
<keyword evidence="10" id="KW-1185">Reference proteome</keyword>
<keyword evidence="3" id="KW-0813">Transport</keyword>
<evidence type="ECO:0000256" key="1">
    <source>
        <dbReference type="ARBA" id="ARBA00004141"/>
    </source>
</evidence>
<dbReference type="Proteomes" id="UP001234178">
    <property type="component" value="Unassembled WGS sequence"/>
</dbReference>
<name>A0ABR0AL66_9CRUS</name>
<evidence type="ECO:0000256" key="4">
    <source>
        <dbReference type="ARBA" id="ARBA00022692"/>
    </source>
</evidence>
<protein>
    <submittedName>
        <fullName evidence="9">Uncharacterized protein</fullName>
    </submittedName>
</protein>
<evidence type="ECO:0000313" key="10">
    <source>
        <dbReference type="Proteomes" id="UP001234178"/>
    </source>
</evidence>
<evidence type="ECO:0000313" key="9">
    <source>
        <dbReference type="EMBL" id="KAK4025847.1"/>
    </source>
</evidence>
<evidence type="ECO:0000256" key="3">
    <source>
        <dbReference type="ARBA" id="ARBA00022448"/>
    </source>
</evidence>
<keyword evidence="5" id="KW-0769">Symport</keyword>
<comment type="subcellular location">
    <subcellularLocation>
        <location evidence="1">Membrane</location>
        <topology evidence="1">Multi-pass membrane protein</topology>
    </subcellularLocation>
</comment>
<evidence type="ECO:0000256" key="5">
    <source>
        <dbReference type="ARBA" id="ARBA00022847"/>
    </source>
</evidence>
<gene>
    <name evidence="9" type="ORF">OUZ56_014892</name>
</gene>
<keyword evidence="4 8" id="KW-0812">Transmembrane</keyword>
<accession>A0ABR0AL66</accession>
<sequence length="174" mass="19922">MVRNQKSEDVYSFQSHRPLVPPLWLFSLSEKRYPLAGITSIRYSNPVPGATTTTIQKSCLDNVWNTKNCRDFDSKNCTLLEGLVDSSRTCHIKAEVSDSFWKELELMNTNSRLPADEYFHKHVLDISTGIHDLGPINWELALCLLLAWVCVFFMLLRQIKSFIKANILLLCSPT</sequence>
<dbReference type="PROSITE" id="PS50267">
    <property type="entry name" value="NA_NEUROTRAN_SYMP_3"/>
    <property type="match status" value="1"/>
</dbReference>
<feature type="transmembrane region" description="Helical" evidence="8">
    <location>
        <begin position="136"/>
        <end position="156"/>
    </location>
</feature>
<evidence type="ECO:0000256" key="8">
    <source>
        <dbReference type="SAM" id="Phobius"/>
    </source>
</evidence>
<comment type="caution">
    <text evidence="9">The sequence shown here is derived from an EMBL/GenBank/DDBJ whole genome shotgun (WGS) entry which is preliminary data.</text>
</comment>
<dbReference type="SUPFAM" id="SSF161070">
    <property type="entry name" value="SNF-like"/>
    <property type="match status" value="1"/>
</dbReference>
<comment type="similarity">
    <text evidence="2">Belongs to the sodium:neurotransmitter symporter (SNF) (TC 2.A.22) family.</text>
</comment>
<evidence type="ECO:0000256" key="2">
    <source>
        <dbReference type="ARBA" id="ARBA00006459"/>
    </source>
</evidence>
<dbReference type="PANTHER" id="PTHR11616">
    <property type="entry name" value="SODIUM/CHLORIDE DEPENDENT TRANSPORTER"/>
    <property type="match status" value="1"/>
</dbReference>
<keyword evidence="6 8" id="KW-1133">Transmembrane helix</keyword>
<dbReference type="InterPro" id="IPR037272">
    <property type="entry name" value="SNS_sf"/>
</dbReference>
<organism evidence="9 10">
    <name type="scientific">Daphnia magna</name>
    <dbReference type="NCBI Taxonomy" id="35525"/>
    <lineage>
        <taxon>Eukaryota</taxon>
        <taxon>Metazoa</taxon>
        <taxon>Ecdysozoa</taxon>
        <taxon>Arthropoda</taxon>
        <taxon>Crustacea</taxon>
        <taxon>Branchiopoda</taxon>
        <taxon>Diplostraca</taxon>
        <taxon>Cladocera</taxon>
        <taxon>Anomopoda</taxon>
        <taxon>Daphniidae</taxon>
        <taxon>Daphnia</taxon>
    </lineage>
</organism>
<dbReference type="Pfam" id="PF00209">
    <property type="entry name" value="SNF"/>
    <property type="match status" value="1"/>
</dbReference>
<dbReference type="InterPro" id="IPR000175">
    <property type="entry name" value="Na/ntran_symport"/>
</dbReference>
<dbReference type="EMBL" id="JAOYFB010000038">
    <property type="protein sequence ID" value="KAK4025847.1"/>
    <property type="molecule type" value="Genomic_DNA"/>
</dbReference>